<dbReference type="Proteomes" id="UP000664702">
    <property type="component" value="Chromosome"/>
</dbReference>
<dbReference type="Gene3D" id="1.10.10.60">
    <property type="entry name" value="Homeodomain-like"/>
    <property type="match status" value="1"/>
</dbReference>
<sequence length="369" mass="41441">MHKRRSSWRRNGWADDEPGVFDRRSGAVQTLRRVARCDLRCLRPCRRERQERSDYHGFIREARFGAVTMTDVLLSEQRISRRERHIAKLDKDCYYVEFVQQGRVNVLQAGQTLLSNPGVSAIFSASEAYDLECVGKVRSLYLEIPRAEFSARFSEGRLPVVTTMATSRGLGRIAAEFCATLAAEGAPLDETARTRLGGELMDVLALALDMGERDEFSEDASAAQARLRSVKAWIEAHLTDADLSLEKIAKSNGVSLRHLHYLFRLTDVSVSEWILDRRLQRCYDVLTRPELRSLSITEVAYQLGFSSSSYFSTAFRRKSATAHRICGAARGPAPREAMQVGRQRYFTSGQPPSFSGRKAWSAGTSASSL</sequence>
<evidence type="ECO:0000256" key="4">
    <source>
        <dbReference type="SAM" id="MobiDB-lite"/>
    </source>
</evidence>
<dbReference type="Pfam" id="PF14525">
    <property type="entry name" value="AraC_binding_2"/>
    <property type="match status" value="1"/>
</dbReference>
<dbReference type="SUPFAM" id="SSF46689">
    <property type="entry name" value="Homeodomain-like"/>
    <property type="match status" value="1"/>
</dbReference>
<evidence type="ECO:0000313" key="7">
    <source>
        <dbReference type="Proteomes" id="UP000664702"/>
    </source>
</evidence>
<reference evidence="6 7" key="1">
    <citation type="journal article" date="2022" name="Int. J. Syst. Evol. Microbiol.">
        <title>Strains of Bradyrhizobium barranii sp. nov. associated with legumes native to Canada are symbionts of soybeans and belong to different subspecies (subsp. barranii subsp. nov. and subsp. apii subsp. nov.) and symbiovars (sv. glycinearum and sv. septentrionale).</title>
        <authorList>
            <person name="Bromfield E.S.P."/>
            <person name="Cloutier S."/>
            <person name="Wasai-Hara S."/>
            <person name="Minamisawa K."/>
        </authorList>
    </citation>
    <scope>NUCLEOTIDE SEQUENCE [LARGE SCALE GENOMIC DNA]</scope>
    <source>
        <strain evidence="6 7">144S4</strain>
    </source>
</reference>
<dbReference type="PROSITE" id="PS01124">
    <property type="entry name" value="HTH_ARAC_FAMILY_2"/>
    <property type="match status" value="1"/>
</dbReference>
<organism evidence="6 7">
    <name type="scientific">Bradyrhizobium barranii subsp. barranii</name>
    <dbReference type="NCBI Taxonomy" id="2823807"/>
    <lineage>
        <taxon>Bacteria</taxon>
        <taxon>Pseudomonadati</taxon>
        <taxon>Pseudomonadota</taxon>
        <taxon>Alphaproteobacteria</taxon>
        <taxon>Hyphomicrobiales</taxon>
        <taxon>Nitrobacteraceae</taxon>
        <taxon>Bradyrhizobium</taxon>
        <taxon>Bradyrhizobium barranii</taxon>
    </lineage>
</organism>
<evidence type="ECO:0000313" key="6">
    <source>
        <dbReference type="EMBL" id="UEM12029.1"/>
    </source>
</evidence>
<accession>A0A9X9XWI5</accession>
<dbReference type="PANTHER" id="PTHR46796:SF6">
    <property type="entry name" value="ARAC SUBFAMILY"/>
    <property type="match status" value="1"/>
</dbReference>
<proteinExistence type="predicted"/>
<feature type="domain" description="HTH araC/xylS-type" evidence="5">
    <location>
        <begin position="228"/>
        <end position="317"/>
    </location>
</feature>
<dbReference type="KEGG" id="bban:J4G43_047600"/>
<feature type="region of interest" description="Disordered" evidence="4">
    <location>
        <begin position="347"/>
        <end position="369"/>
    </location>
</feature>
<dbReference type="AlphaFoldDB" id="A0A9X9XWI5"/>
<dbReference type="GO" id="GO:0003700">
    <property type="term" value="F:DNA-binding transcription factor activity"/>
    <property type="evidence" value="ECO:0007669"/>
    <property type="project" value="InterPro"/>
</dbReference>
<gene>
    <name evidence="6" type="ORF">J4G43_047600</name>
</gene>
<protein>
    <submittedName>
        <fullName evidence="6">Helix-turn-helix domain-containing protein</fullName>
    </submittedName>
</protein>
<keyword evidence="3" id="KW-0804">Transcription</keyword>
<dbReference type="InterPro" id="IPR018060">
    <property type="entry name" value="HTH_AraC"/>
</dbReference>
<evidence type="ECO:0000256" key="2">
    <source>
        <dbReference type="ARBA" id="ARBA00023125"/>
    </source>
</evidence>
<dbReference type="GO" id="GO:0043565">
    <property type="term" value="F:sequence-specific DNA binding"/>
    <property type="evidence" value="ECO:0007669"/>
    <property type="project" value="InterPro"/>
</dbReference>
<dbReference type="SMART" id="SM00342">
    <property type="entry name" value="HTH_ARAC"/>
    <property type="match status" value="1"/>
</dbReference>
<dbReference type="Pfam" id="PF12833">
    <property type="entry name" value="HTH_18"/>
    <property type="match status" value="1"/>
</dbReference>
<dbReference type="PANTHER" id="PTHR46796">
    <property type="entry name" value="HTH-TYPE TRANSCRIPTIONAL ACTIVATOR RHAS-RELATED"/>
    <property type="match status" value="1"/>
</dbReference>
<keyword evidence="2" id="KW-0238">DNA-binding</keyword>
<dbReference type="EMBL" id="CP086136">
    <property type="protein sequence ID" value="UEM12029.1"/>
    <property type="molecule type" value="Genomic_DNA"/>
</dbReference>
<evidence type="ECO:0000256" key="3">
    <source>
        <dbReference type="ARBA" id="ARBA00023163"/>
    </source>
</evidence>
<dbReference type="InterPro" id="IPR009057">
    <property type="entry name" value="Homeodomain-like_sf"/>
</dbReference>
<evidence type="ECO:0000259" key="5">
    <source>
        <dbReference type="PROSITE" id="PS01124"/>
    </source>
</evidence>
<evidence type="ECO:0000256" key="1">
    <source>
        <dbReference type="ARBA" id="ARBA00023015"/>
    </source>
</evidence>
<keyword evidence="1" id="KW-0805">Transcription regulation</keyword>
<dbReference type="InterPro" id="IPR035418">
    <property type="entry name" value="AraC-bd_2"/>
</dbReference>
<dbReference type="InterPro" id="IPR050204">
    <property type="entry name" value="AraC_XylS_family_regulators"/>
</dbReference>
<name>A0A9X9XWI5_9BRAD</name>